<dbReference type="SUPFAM" id="SSF53335">
    <property type="entry name" value="S-adenosyl-L-methionine-dependent methyltransferases"/>
    <property type="match status" value="1"/>
</dbReference>
<dbReference type="EMBL" id="JARWAM010000011">
    <property type="protein sequence ID" value="MDR5906679.1"/>
    <property type="molecule type" value="Genomic_DNA"/>
</dbReference>
<dbReference type="InterPro" id="IPR025714">
    <property type="entry name" value="Methyltranfer_dom"/>
</dbReference>
<accession>A0ABU1HIP2</accession>
<evidence type="ECO:0000313" key="2">
    <source>
        <dbReference type="EMBL" id="MDR5906679.1"/>
    </source>
</evidence>
<dbReference type="Pfam" id="PF13679">
    <property type="entry name" value="Methyltransf_32"/>
    <property type="match status" value="1"/>
</dbReference>
<dbReference type="RefSeq" id="WP_309723405.1">
    <property type="nucleotide sequence ID" value="NZ_JARWAM010000011.1"/>
</dbReference>
<dbReference type="PANTHER" id="PTHR13369:SF0">
    <property type="entry name" value="GLUTATHIONE S-TRANSFERASE C-TERMINAL DOMAIN-CONTAINING PROTEIN"/>
    <property type="match status" value="1"/>
</dbReference>
<keyword evidence="2" id="KW-0489">Methyltransferase</keyword>
<dbReference type="GO" id="GO:0008168">
    <property type="term" value="F:methyltransferase activity"/>
    <property type="evidence" value="ECO:0007669"/>
    <property type="project" value="UniProtKB-KW"/>
</dbReference>
<organism evidence="2 3">
    <name type="scientific">Franzmannia qiaohouensis</name>
    <dbReference type="NCBI Taxonomy" id="1329370"/>
    <lineage>
        <taxon>Bacteria</taxon>
        <taxon>Pseudomonadati</taxon>
        <taxon>Pseudomonadota</taxon>
        <taxon>Gammaproteobacteria</taxon>
        <taxon>Oceanospirillales</taxon>
        <taxon>Halomonadaceae</taxon>
        <taxon>Franzmannia</taxon>
    </lineage>
</organism>
<dbReference type="Proteomes" id="UP001251374">
    <property type="component" value="Unassembled WGS sequence"/>
</dbReference>
<protein>
    <submittedName>
        <fullName evidence="2">Methyltransferase</fullName>
    </submittedName>
</protein>
<dbReference type="Gene3D" id="3.40.50.150">
    <property type="entry name" value="Vaccinia Virus protein VP39"/>
    <property type="match status" value="1"/>
</dbReference>
<name>A0ABU1HIP2_9GAMM</name>
<keyword evidence="3" id="KW-1185">Reference proteome</keyword>
<reference evidence="2 3" key="1">
    <citation type="submission" date="2023-04" db="EMBL/GenBank/DDBJ databases">
        <title>A long-awaited taxogenomic arrangement of the family Halomonadaceae.</title>
        <authorList>
            <person name="De La Haba R."/>
            <person name="Chuvochina M."/>
            <person name="Wittouck S."/>
            <person name="Arahal D.R."/>
            <person name="Sanchez-Porro C."/>
            <person name="Hugenholtz P."/>
            <person name="Ventosa A."/>
        </authorList>
    </citation>
    <scope>NUCLEOTIDE SEQUENCE [LARGE SCALE GENOMIC DNA]</scope>
    <source>
        <strain evidence="2 3">DSM 26770</strain>
    </source>
</reference>
<feature type="domain" description="Methyltransferase" evidence="1">
    <location>
        <begin position="113"/>
        <end position="234"/>
    </location>
</feature>
<keyword evidence="2" id="KW-0808">Transferase</keyword>
<sequence>MSISDPCISHGERFDGLSLLLGEWQSLWRPAPFHQRMPEWATSHAALFDAAMSLDDSTLAGLRDDDPYASVDGVVRHPLAEYLPLAQLAALCKVPALPTATLPAAWATHVGGRKWQQIEAFAPHVPLEPEASLVEWCAGKGHLARALSRLHQQPVTALEWQPTLCREGQQLAARQGVAVTMLEQDVMAATARDRLTASNQVVALHACGDLHERLLELAADCGAGVTLAPCCYQRTAAARYRPLSATGRALAARHGLALERDTLALAVQETVTAPQQVRRQRRRNGAWRLAFDLLQRELRGTDSYLPVPSLAYGRMPPSLAEFCAWAAERKGLVLPGRVDWGDLEARGWQRLAEVERLEVVRQLFRRPLELWLVLDRVLMLEEAGYTVTLATFCARQLTPRNLLIQAARDARHASPSEVLHDSL</sequence>
<evidence type="ECO:0000313" key="3">
    <source>
        <dbReference type="Proteomes" id="UP001251374"/>
    </source>
</evidence>
<evidence type="ECO:0000259" key="1">
    <source>
        <dbReference type="Pfam" id="PF13679"/>
    </source>
</evidence>
<dbReference type="GO" id="GO:0032259">
    <property type="term" value="P:methylation"/>
    <property type="evidence" value="ECO:0007669"/>
    <property type="project" value="UniProtKB-KW"/>
</dbReference>
<gene>
    <name evidence="2" type="ORF">QC821_15480</name>
</gene>
<comment type="caution">
    <text evidence="2">The sequence shown here is derived from an EMBL/GenBank/DDBJ whole genome shotgun (WGS) entry which is preliminary data.</text>
</comment>
<proteinExistence type="predicted"/>
<dbReference type="PANTHER" id="PTHR13369">
    <property type="match status" value="1"/>
</dbReference>
<dbReference type="InterPro" id="IPR029063">
    <property type="entry name" value="SAM-dependent_MTases_sf"/>
</dbReference>